<proteinExistence type="predicted"/>
<feature type="compositionally biased region" description="Polar residues" evidence="1">
    <location>
        <begin position="1"/>
        <end position="11"/>
    </location>
</feature>
<dbReference type="InterPro" id="IPR028260">
    <property type="entry name" value="FAM177"/>
</dbReference>
<sequence length="180" mass="21169">MEVQDSNVERNNQFEHIKLEEEESDGSIADVDEDVPEATVVKKKKMTKKKKIYFRSDFTGELESSSDEDDLSDRDKKQGICALNPHDLGWGMWVWYYVVVASTSTFHAAEYCGEKLADFFGITSPKYQYVIDEYHRLKQVEEEEEEAERQAEEYLRQQQLQRMQQMEGGQEEDEHQSYET</sequence>
<reference evidence="2" key="1">
    <citation type="submission" date="2021-01" db="UniProtKB">
        <authorList>
            <consortium name="EnsemblMetazoa"/>
        </authorList>
    </citation>
    <scope>IDENTIFICATION</scope>
</reference>
<feature type="compositionally biased region" description="Low complexity" evidence="1">
    <location>
        <begin position="156"/>
        <end position="168"/>
    </location>
</feature>
<feature type="region of interest" description="Disordered" evidence="1">
    <location>
        <begin position="141"/>
        <end position="180"/>
    </location>
</feature>
<evidence type="ECO:0000313" key="3">
    <source>
        <dbReference type="Proteomes" id="UP000594262"/>
    </source>
</evidence>
<evidence type="ECO:0008006" key="4">
    <source>
        <dbReference type="Google" id="ProtNLM"/>
    </source>
</evidence>
<dbReference type="Pfam" id="PF14774">
    <property type="entry name" value="FAM177"/>
    <property type="match status" value="1"/>
</dbReference>
<dbReference type="PANTHER" id="PTHR31206:SF1">
    <property type="entry name" value="LP10445P"/>
    <property type="match status" value="1"/>
</dbReference>
<dbReference type="RefSeq" id="XP_066927849.1">
    <property type="nucleotide sequence ID" value="XM_067071748.1"/>
</dbReference>
<dbReference type="AlphaFoldDB" id="A0A7M5XF78"/>
<dbReference type="Proteomes" id="UP000594262">
    <property type="component" value="Unplaced"/>
</dbReference>
<organism evidence="2 3">
    <name type="scientific">Clytia hemisphaerica</name>
    <dbReference type="NCBI Taxonomy" id="252671"/>
    <lineage>
        <taxon>Eukaryota</taxon>
        <taxon>Metazoa</taxon>
        <taxon>Cnidaria</taxon>
        <taxon>Hydrozoa</taxon>
        <taxon>Hydroidolina</taxon>
        <taxon>Leptothecata</taxon>
        <taxon>Obeliida</taxon>
        <taxon>Clytiidae</taxon>
        <taxon>Clytia</taxon>
    </lineage>
</organism>
<accession>A0A7M5XF78</accession>
<protein>
    <recommendedName>
        <fullName evidence="4">Protein FAM177A1</fullName>
    </recommendedName>
</protein>
<evidence type="ECO:0000256" key="1">
    <source>
        <dbReference type="SAM" id="MobiDB-lite"/>
    </source>
</evidence>
<name>A0A7M5XF78_9CNID</name>
<dbReference type="EnsemblMetazoa" id="CLYHEMT021968.1">
    <property type="protein sequence ID" value="CLYHEMP021968.1"/>
    <property type="gene ID" value="CLYHEMG021968"/>
</dbReference>
<feature type="compositionally biased region" description="Acidic residues" evidence="1">
    <location>
        <begin position="20"/>
        <end position="32"/>
    </location>
</feature>
<dbReference type="OrthoDB" id="5981718at2759"/>
<keyword evidence="3" id="KW-1185">Reference proteome</keyword>
<dbReference type="PANTHER" id="PTHR31206">
    <property type="entry name" value="LP10445P"/>
    <property type="match status" value="1"/>
</dbReference>
<dbReference type="GeneID" id="136815306"/>
<feature type="region of interest" description="Disordered" evidence="1">
    <location>
        <begin position="1"/>
        <end position="32"/>
    </location>
</feature>
<evidence type="ECO:0000313" key="2">
    <source>
        <dbReference type="EnsemblMetazoa" id="CLYHEMP021968.1"/>
    </source>
</evidence>